<dbReference type="Gene3D" id="2.60.120.1440">
    <property type="match status" value="1"/>
</dbReference>
<dbReference type="EMBL" id="PDUD01000019">
    <property type="protein sequence ID" value="PHN06099.1"/>
    <property type="molecule type" value="Genomic_DNA"/>
</dbReference>
<protein>
    <submittedName>
        <fullName evidence="4">Uncharacterized protein</fullName>
    </submittedName>
</protein>
<evidence type="ECO:0000313" key="4">
    <source>
        <dbReference type="EMBL" id="PHN06099.1"/>
    </source>
</evidence>
<evidence type="ECO:0000256" key="1">
    <source>
        <dbReference type="SAM" id="Phobius"/>
    </source>
</evidence>
<sequence length="341" mass="39347">MNANKYANYSVQDFLEDDDFRRWVMQSQKEDDDFWADFLIQYPEQKDTMASARTLVEGLSQTTLQDGLNPDEKQEMLTRMQARIRRQNEKPNPLRIRHRRQLYRQPLAIAASILLLILAGWWLLSGPATITVTTAYGQRQSITLPDGSQVELNANSTLEYESNWTATEDRRVWLTGEAFFEVEKKTETGQKFQVITEDLTVEVLGTVFNVNSRHQETEVFLEEGSIRLELEGLEEKLLMEPGEMVAYSEHNKQLPAKKQVQAQLHTSWMDNFLFFENAPLRQILEEVKDIYGVGFEVADTSHYSRTMDTAIPIENLDQAIDAIGKTLNLDIRKLGDTYIVE</sequence>
<name>A0A2D0ND46_FLAN2</name>
<dbReference type="Proteomes" id="UP000223913">
    <property type="component" value="Unassembled WGS sequence"/>
</dbReference>
<dbReference type="RefSeq" id="WP_099150693.1">
    <property type="nucleotide sequence ID" value="NZ_PDUD01000019.1"/>
</dbReference>
<keyword evidence="1" id="KW-0472">Membrane</keyword>
<feature type="transmembrane region" description="Helical" evidence="1">
    <location>
        <begin position="107"/>
        <end position="124"/>
    </location>
</feature>
<feature type="domain" description="FecR protein" evidence="2">
    <location>
        <begin position="131"/>
        <end position="227"/>
    </location>
</feature>
<reference evidence="4 5" key="1">
    <citation type="submission" date="2017-10" db="EMBL/GenBank/DDBJ databases">
        <title>The draft genome sequence of Lewinella nigricans NBRC 102662.</title>
        <authorList>
            <person name="Wang K."/>
        </authorList>
    </citation>
    <scope>NUCLEOTIDE SEQUENCE [LARGE SCALE GENOMIC DNA]</scope>
    <source>
        <strain evidence="4 5">NBRC 102662</strain>
    </source>
</reference>
<dbReference type="PIRSF" id="PIRSF018266">
    <property type="entry name" value="FecR"/>
    <property type="match status" value="1"/>
</dbReference>
<dbReference type="InterPro" id="IPR006860">
    <property type="entry name" value="FecR"/>
</dbReference>
<dbReference type="Gene3D" id="3.55.50.30">
    <property type="match status" value="1"/>
</dbReference>
<dbReference type="InterPro" id="IPR032508">
    <property type="entry name" value="FecR_C"/>
</dbReference>
<evidence type="ECO:0000313" key="5">
    <source>
        <dbReference type="Proteomes" id="UP000223913"/>
    </source>
</evidence>
<evidence type="ECO:0000259" key="3">
    <source>
        <dbReference type="Pfam" id="PF16344"/>
    </source>
</evidence>
<keyword evidence="1" id="KW-1133">Transmembrane helix</keyword>
<proteinExistence type="predicted"/>
<dbReference type="Pfam" id="PF16344">
    <property type="entry name" value="FecR_C"/>
    <property type="match status" value="1"/>
</dbReference>
<accession>A0A2D0ND46</accession>
<dbReference type="InterPro" id="IPR012373">
    <property type="entry name" value="Ferrdict_sens_TM"/>
</dbReference>
<dbReference type="PANTHER" id="PTHR30273:SF2">
    <property type="entry name" value="PROTEIN FECR"/>
    <property type="match status" value="1"/>
</dbReference>
<gene>
    <name evidence="4" type="ORF">CRP01_14120</name>
</gene>
<dbReference type="AlphaFoldDB" id="A0A2D0ND46"/>
<evidence type="ECO:0000259" key="2">
    <source>
        <dbReference type="Pfam" id="PF04773"/>
    </source>
</evidence>
<dbReference type="Pfam" id="PF04773">
    <property type="entry name" value="FecR"/>
    <property type="match status" value="1"/>
</dbReference>
<dbReference type="GO" id="GO:0016989">
    <property type="term" value="F:sigma factor antagonist activity"/>
    <property type="evidence" value="ECO:0007669"/>
    <property type="project" value="TreeGrafter"/>
</dbReference>
<keyword evidence="5" id="KW-1185">Reference proteome</keyword>
<keyword evidence="1" id="KW-0812">Transmembrane</keyword>
<feature type="domain" description="Protein FecR C-terminal" evidence="3">
    <location>
        <begin position="273"/>
        <end position="340"/>
    </location>
</feature>
<dbReference type="PANTHER" id="PTHR30273">
    <property type="entry name" value="PERIPLASMIC SIGNAL SENSOR AND SIGMA FACTOR ACTIVATOR FECR-RELATED"/>
    <property type="match status" value="1"/>
</dbReference>
<organism evidence="4 5">
    <name type="scientific">Flavilitoribacter nigricans (strain ATCC 23147 / DSM 23189 / NBRC 102662 / NCIMB 1420 / SS-2)</name>
    <name type="common">Lewinella nigricans</name>
    <dbReference type="NCBI Taxonomy" id="1122177"/>
    <lineage>
        <taxon>Bacteria</taxon>
        <taxon>Pseudomonadati</taxon>
        <taxon>Bacteroidota</taxon>
        <taxon>Saprospiria</taxon>
        <taxon>Saprospirales</taxon>
        <taxon>Lewinellaceae</taxon>
        <taxon>Flavilitoribacter</taxon>
    </lineage>
</organism>
<comment type="caution">
    <text evidence="4">The sequence shown here is derived from an EMBL/GenBank/DDBJ whole genome shotgun (WGS) entry which is preliminary data.</text>
</comment>
<dbReference type="OrthoDB" id="1523489at2"/>